<dbReference type="EMBL" id="VMNW02000015">
    <property type="protein sequence ID" value="KAA9161783.1"/>
    <property type="molecule type" value="Genomic_DNA"/>
</dbReference>
<dbReference type="OrthoDB" id="4772953at2"/>
<proteinExistence type="predicted"/>
<sequence>MRRSRIMGLLAAGALVLTGCSTSVGPPEVTFFGDGHTVNAKPLIHCDALVQNCDKYPDATVALRVRPGKPVQISVPSEVGDTPWLVNVQYLDPDGTPKIKQQYFSPSSHLAYTATADNPADQLVVVEVQQLGAAYAADQAGNPILDESGNPQLVARAYWSLQIQP</sequence>
<feature type="chain" id="PRO_5024416726" evidence="1">
    <location>
        <begin position="24"/>
        <end position="165"/>
    </location>
</feature>
<evidence type="ECO:0000256" key="1">
    <source>
        <dbReference type="SAM" id="SignalP"/>
    </source>
</evidence>
<keyword evidence="3" id="KW-1185">Reference proteome</keyword>
<keyword evidence="1" id="KW-0732">Signal</keyword>
<protein>
    <submittedName>
        <fullName evidence="2">DUF2771 family protein</fullName>
    </submittedName>
</protein>
<organism evidence="2 3">
    <name type="scientific">Amycolatopsis acidicola</name>
    <dbReference type="NCBI Taxonomy" id="2596893"/>
    <lineage>
        <taxon>Bacteria</taxon>
        <taxon>Bacillati</taxon>
        <taxon>Actinomycetota</taxon>
        <taxon>Actinomycetes</taxon>
        <taxon>Pseudonocardiales</taxon>
        <taxon>Pseudonocardiaceae</taxon>
        <taxon>Amycolatopsis</taxon>
    </lineage>
</organism>
<name>A0A5N0V948_9PSEU</name>
<evidence type="ECO:0000313" key="2">
    <source>
        <dbReference type="EMBL" id="KAA9161783.1"/>
    </source>
</evidence>
<reference evidence="2" key="1">
    <citation type="submission" date="2019-09" db="EMBL/GenBank/DDBJ databases">
        <authorList>
            <person name="Teo W.F.A."/>
            <person name="Duangmal K."/>
        </authorList>
    </citation>
    <scope>NUCLEOTIDE SEQUENCE [LARGE SCALE GENOMIC DNA]</scope>
    <source>
        <strain evidence="2">K81G1</strain>
    </source>
</reference>
<dbReference type="AlphaFoldDB" id="A0A5N0V948"/>
<accession>A0A5N0V948</accession>
<dbReference type="PROSITE" id="PS51257">
    <property type="entry name" value="PROKAR_LIPOPROTEIN"/>
    <property type="match status" value="1"/>
</dbReference>
<dbReference type="Proteomes" id="UP000319769">
    <property type="component" value="Unassembled WGS sequence"/>
</dbReference>
<gene>
    <name evidence="2" type="ORF">FPZ12_013015</name>
</gene>
<feature type="signal peptide" evidence="1">
    <location>
        <begin position="1"/>
        <end position="23"/>
    </location>
</feature>
<dbReference type="InterPro" id="IPR024495">
    <property type="entry name" value="DUF2771"/>
</dbReference>
<comment type="caution">
    <text evidence="2">The sequence shown here is derived from an EMBL/GenBank/DDBJ whole genome shotgun (WGS) entry which is preliminary data.</text>
</comment>
<dbReference type="Pfam" id="PF10969">
    <property type="entry name" value="DUF2771"/>
    <property type="match status" value="1"/>
</dbReference>
<evidence type="ECO:0000313" key="3">
    <source>
        <dbReference type="Proteomes" id="UP000319769"/>
    </source>
</evidence>
<dbReference type="RefSeq" id="WP_150980306.1">
    <property type="nucleotide sequence ID" value="NZ_VMNW02000015.1"/>
</dbReference>